<feature type="chain" id="PRO_5032502658" description="CarboxypepD_reg-like domain-containing protein" evidence="1">
    <location>
        <begin position="20"/>
        <end position="305"/>
    </location>
</feature>
<proteinExistence type="predicted"/>
<protein>
    <recommendedName>
        <fullName evidence="4">CarboxypepD_reg-like domain-containing protein</fullName>
    </recommendedName>
</protein>
<organism evidence="2 3">
    <name type="scientific">Algoriphagus iocasae</name>
    <dbReference type="NCBI Taxonomy" id="1836499"/>
    <lineage>
        <taxon>Bacteria</taxon>
        <taxon>Pseudomonadati</taxon>
        <taxon>Bacteroidota</taxon>
        <taxon>Cytophagia</taxon>
        <taxon>Cytophagales</taxon>
        <taxon>Cyclobacteriaceae</taxon>
        <taxon>Algoriphagus</taxon>
    </lineage>
</organism>
<accession>A0A841MJW4</accession>
<evidence type="ECO:0000313" key="2">
    <source>
        <dbReference type="EMBL" id="MBB6325757.1"/>
    </source>
</evidence>
<dbReference type="Pfam" id="PF13715">
    <property type="entry name" value="CarbopepD_reg_2"/>
    <property type="match status" value="1"/>
</dbReference>
<sequence>MNRLLTLLFFLFIAQICNAQIEITGTVISGEDGLGLPGAKVVEFGTQNGTTTNLDGNFRLTVNDLNATLEISFVGFITKQLELKGQDSISTTLKVDCNRDFFDSQSVSIYALSGIINNPIGGQVDFAFPNFSSGTLITGFSLQSDLNDKRFIKGKLEYKHFIFNCDFDFDLNWYYRRVNFTEFRSSTNSFETNFNYGNLRLTAGYSNLNFENKLSSTTENLSAPLIGLGTWINTVSVQTLLTGKAAFYNGRTEIVGQATFFTKHVELFVNFYQLDSFSELTIGIGKEFGYWLKSQKHFKKQYKNR</sequence>
<reference evidence="2 3" key="1">
    <citation type="submission" date="2020-08" db="EMBL/GenBank/DDBJ databases">
        <title>Genomic Encyclopedia of Type Strains, Phase IV (KMG-IV): sequencing the most valuable type-strain genomes for metagenomic binning, comparative biology and taxonomic classification.</title>
        <authorList>
            <person name="Goeker M."/>
        </authorList>
    </citation>
    <scope>NUCLEOTIDE SEQUENCE [LARGE SCALE GENOMIC DNA]</scope>
    <source>
        <strain evidence="2 3">DSM 102044</strain>
    </source>
</reference>
<evidence type="ECO:0008006" key="4">
    <source>
        <dbReference type="Google" id="ProtNLM"/>
    </source>
</evidence>
<keyword evidence="1" id="KW-0732">Signal</keyword>
<name>A0A841MJW4_9BACT</name>
<dbReference type="InterPro" id="IPR008969">
    <property type="entry name" value="CarboxyPept-like_regulatory"/>
</dbReference>
<dbReference type="Proteomes" id="UP000588604">
    <property type="component" value="Unassembled WGS sequence"/>
</dbReference>
<feature type="signal peptide" evidence="1">
    <location>
        <begin position="1"/>
        <end position="19"/>
    </location>
</feature>
<evidence type="ECO:0000256" key="1">
    <source>
        <dbReference type="SAM" id="SignalP"/>
    </source>
</evidence>
<keyword evidence="3" id="KW-1185">Reference proteome</keyword>
<evidence type="ECO:0000313" key="3">
    <source>
        <dbReference type="Proteomes" id="UP000588604"/>
    </source>
</evidence>
<dbReference type="RefSeq" id="WP_184494263.1">
    <property type="nucleotide sequence ID" value="NZ_JACIJO010000001.1"/>
</dbReference>
<dbReference type="Gene3D" id="2.60.40.1120">
    <property type="entry name" value="Carboxypeptidase-like, regulatory domain"/>
    <property type="match status" value="1"/>
</dbReference>
<dbReference type="SUPFAM" id="SSF49464">
    <property type="entry name" value="Carboxypeptidase regulatory domain-like"/>
    <property type="match status" value="1"/>
</dbReference>
<gene>
    <name evidence="2" type="ORF">FHS59_001372</name>
</gene>
<comment type="caution">
    <text evidence="2">The sequence shown here is derived from an EMBL/GenBank/DDBJ whole genome shotgun (WGS) entry which is preliminary data.</text>
</comment>
<dbReference type="AlphaFoldDB" id="A0A841MJW4"/>
<dbReference type="EMBL" id="JACIJO010000001">
    <property type="protein sequence ID" value="MBB6325757.1"/>
    <property type="molecule type" value="Genomic_DNA"/>
</dbReference>